<name>A0ABR9X876_9RHOB</name>
<sequence length="143" mass="15122">MERSVSLFEHRHIVLMGVCGCGKSTVGAELSRAFGLAAAEEGLILGCSALTGRYRDMIRVHAAPAQPVFVYLRGTRAALRQRLGARRGHFMPRALLDSRLATLEVPAPAEAALTVSIENTSQALAAQVLTRLAGRGGSVARAA</sequence>
<dbReference type="InterPro" id="IPR006001">
    <property type="entry name" value="Therm_gnt_kin"/>
</dbReference>
<evidence type="ECO:0000256" key="5">
    <source>
        <dbReference type="ARBA" id="ARBA00022741"/>
    </source>
</evidence>
<comment type="similarity">
    <text evidence="2">Belongs to the gluconokinase GntK/GntV family.</text>
</comment>
<dbReference type="CDD" id="cd02021">
    <property type="entry name" value="GntK"/>
    <property type="match status" value="1"/>
</dbReference>
<accession>A0ABR9X876</accession>
<keyword evidence="6" id="KW-0418">Kinase</keyword>
<dbReference type="SUPFAM" id="SSF52540">
    <property type="entry name" value="P-loop containing nucleoside triphosphate hydrolases"/>
    <property type="match status" value="1"/>
</dbReference>
<comment type="catalytic activity">
    <reaction evidence="8">
        <text>D-gluconate + ATP = 6-phospho-D-gluconate + ADP + H(+)</text>
        <dbReference type="Rhea" id="RHEA:19433"/>
        <dbReference type="ChEBI" id="CHEBI:15378"/>
        <dbReference type="ChEBI" id="CHEBI:18391"/>
        <dbReference type="ChEBI" id="CHEBI:30616"/>
        <dbReference type="ChEBI" id="CHEBI:58759"/>
        <dbReference type="ChEBI" id="CHEBI:456216"/>
        <dbReference type="EC" id="2.7.1.12"/>
    </reaction>
</comment>
<comment type="pathway">
    <text evidence="1">Carbohydrate acid metabolism.</text>
</comment>
<organism evidence="9 10">
    <name type="scientific">Salipiger mangrovisoli</name>
    <dbReference type="NCBI Taxonomy" id="2865933"/>
    <lineage>
        <taxon>Bacteria</taxon>
        <taxon>Pseudomonadati</taxon>
        <taxon>Pseudomonadota</taxon>
        <taxon>Alphaproteobacteria</taxon>
        <taxon>Rhodobacterales</taxon>
        <taxon>Roseobacteraceae</taxon>
        <taxon>Salipiger</taxon>
    </lineage>
</organism>
<evidence type="ECO:0000256" key="3">
    <source>
        <dbReference type="ARBA" id="ARBA00012054"/>
    </source>
</evidence>
<keyword evidence="7" id="KW-0067">ATP-binding</keyword>
<evidence type="ECO:0000256" key="8">
    <source>
        <dbReference type="ARBA" id="ARBA00048090"/>
    </source>
</evidence>
<evidence type="ECO:0000256" key="6">
    <source>
        <dbReference type="ARBA" id="ARBA00022777"/>
    </source>
</evidence>
<evidence type="ECO:0000256" key="2">
    <source>
        <dbReference type="ARBA" id="ARBA00008420"/>
    </source>
</evidence>
<keyword evidence="4" id="KW-0808">Transferase</keyword>
<comment type="caution">
    <text evidence="9">The sequence shown here is derived from an EMBL/GenBank/DDBJ whole genome shotgun (WGS) entry which is preliminary data.</text>
</comment>
<evidence type="ECO:0000256" key="7">
    <source>
        <dbReference type="ARBA" id="ARBA00022840"/>
    </source>
</evidence>
<evidence type="ECO:0000313" key="9">
    <source>
        <dbReference type="EMBL" id="MBE9639647.1"/>
    </source>
</evidence>
<dbReference type="Proteomes" id="UP000607796">
    <property type="component" value="Unassembled WGS sequence"/>
</dbReference>
<keyword evidence="5" id="KW-0547">Nucleotide-binding</keyword>
<dbReference type="EMBL" id="JADFFK010000020">
    <property type="protein sequence ID" value="MBE9639647.1"/>
    <property type="molecule type" value="Genomic_DNA"/>
</dbReference>
<protein>
    <recommendedName>
        <fullName evidence="3">gluconokinase</fullName>
        <ecNumber evidence="3">2.7.1.12</ecNumber>
    </recommendedName>
</protein>
<dbReference type="Gene3D" id="3.40.50.300">
    <property type="entry name" value="P-loop containing nucleotide triphosphate hydrolases"/>
    <property type="match status" value="2"/>
</dbReference>
<keyword evidence="10" id="KW-1185">Reference proteome</keyword>
<dbReference type="PANTHER" id="PTHR43442:SF3">
    <property type="entry name" value="GLUCONOKINASE-RELATED"/>
    <property type="match status" value="1"/>
</dbReference>
<dbReference type="InterPro" id="IPR027417">
    <property type="entry name" value="P-loop_NTPase"/>
</dbReference>
<evidence type="ECO:0000256" key="4">
    <source>
        <dbReference type="ARBA" id="ARBA00022679"/>
    </source>
</evidence>
<gene>
    <name evidence="9" type="ORF">IQ782_22585</name>
</gene>
<proteinExistence type="inferred from homology"/>
<dbReference type="EC" id="2.7.1.12" evidence="3"/>
<dbReference type="PANTHER" id="PTHR43442">
    <property type="entry name" value="GLUCONOKINASE-RELATED"/>
    <property type="match status" value="1"/>
</dbReference>
<evidence type="ECO:0000313" key="10">
    <source>
        <dbReference type="Proteomes" id="UP000607796"/>
    </source>
</evidence>
<reference evidence="9 10" key="1">
    <citation type="journal article" date="2021" name="Int. J. Syst. Evol. Microbiol.">
        <title>Salipiger mangrovisoli sp. nov., isolated from mangrove soil and the proposal for the reclassification of Paraphaeobacter pallidus as Salipiger pallidus comb. nov.</title>
        <authorList>
            <person name="Du J."/>
            <person name="Liu Y."/>
            <person name="Pei T."/>
            <person name="Deng M.R."/>
            <person name="Zhu H."/>
        </authorList>
    </citation>
    <scope>NUCLEOTIDE SEQUENCE [LARGE SCALE GENOMIC DNA]</scope>
    <source>
        <strain evidence="9 10">6D45A</strain>
    </source>
</reference>
<evidence type="ECO:0000256" key="1">
    <source>
        <dbReference type="ARBA" id="ARBA00004761"/>
    </source>
</evidence>